<evidence type="ECO:0000313" key="1">
    <source>
        <dbReference type="EMBL" id="KAJ6262397.1"/>
    </source>
</evidence>
<dbReference type="Proteomes" id="UP001221413">
    <property type="component" value="Unassembled WGS sequence"/>
</dbReference>
<protein>
    <submittedName>
        <fullName evidence="1">Uncharacterized protein</fullName>
    </submittedName>
</protein>
<proteinExistence type="predicted"/>
<organism evidence="1 2">
    <name type="scientific">Drechslerella dactyloides</name>
    <name type="common">Nematode-trapping fungus</name>
    <name type="synonym">Arthrobotrys dactyloides</name>
    <dbReference type="NCBI Taxonomy" id="74499"/>
    <lineage>
        <taxon>Eukaryota</taxon>
        <taxon>Fungi</taxon>
        <taxon>Dikarya</taxon>
        <taxon>Ascomycota</taxon>
        <taxon>Pezizomycotina</taxon>
        <taxon>Orbiliomycetes</taxon>
        <taxon>Orbiliales</taxon>
        <taxon>Orbiliaceae</taxon>
        <taxon>Drechslerella</taxon>
    </lineage>
</organism>
<comment type="caution">
    <text evidence="1">The sequence shown here is derived from an EMBL/GenBank/DDBJ whole genome shotgun (WGS) entry which is preliminary data.</text>
</comment>
<dbReference type="AlphaFoldDB" id="A0AAD6J254"/>
<gene>
    <name evidence="1" type="ORF">Dda_3205</name>
</gene>
<reference evidence="1" key="1">
    <citation type="submission" date="2023-01" db="EMBL/GenBank/DDBJ databases">
        <title>The chitinases involved in constricting ring structure development in the nematode-trapping fungus Drechslerella dactyloides.</title>
        <authorList>
            <person name="Wang R."/>
            <person name="Zhang L."/>
            <person name="Tang P."/>
            <person name="Li S."/>
            <person name="Liang L."/>
        </authorList>
    </citation>
    <scope>NUCLEOTIDE SEQUENCE</scope>
    <source>
        <strain evidence="1">YMF1.00031</strain>
    </source>
</reference>
<name>A0AAD6J254_DREDA</name>
<dbReference type="EMBL" id="JAQGDS010000003">
    <property type="protein sequence ID" value="KAJ6262397.1"/>
    <property type="molecule type" value="Genomic_DNA"/>
</dbReference>
<sequence>MELAGKRNGELRGRAPFYDVEAINSKELKSTRDDAAQQQGEGRRLLRRWQTAGSWAKKAKYQGSLRVQKFDLTEHSRGDGRMKAADVVGWSSSVAAQ</sequence>
<keyword evidence="2" id="KW-1185">Reference proteome</keyword>
<evidence type="ECO:0000313" key="2">
    <source>
        <dbReference type="Proteomes" id="UP001221413"/>
    </source>
</evidence>
<accession>A0AAD6J254</accession>